<dbReference type="EC" id="2.3.1.179" evidence="4"/>
<gene>
    <name evidence="4" type="ORF">AVDCRST_MAG93-1768</name>
</gene>
<dbReference type="GO" id="GO:0006633">
    <property type="term" value="P:fatty acid biosynthetic process"/>
    <property type="evidence" value="ECO:0007669"/>
    <property type="project" value="InterPro"/>
</dbReference>
<dbReference type="AlphaFoldDB" id="A0A6J4IIA6"/>
<dbReference type="PROSITE" id="PS00606">
    <property type="entry name" value="KS3_1"/>
    <property type="match status" value="1"/>
</dbReference>
<dbReference type="InterPro" id="IPR000794">
    <property type="entry name" value="Beta-ketoacyl_synthase"/>
</dbReference>
<sequence>MSHTHKPHMSTGPDLGDELVRLPAPLEQQLEEIVISVTGGAPLVETLPQLELDANASQRIVITGMGVVSPVGLGVPAFWDSISSGRSGIDHYTFIPNFRAYPSQIGGEVKDFDPRAYMDFKEARRMSRMSQFAVAAARMALEDSKLVVDGIADDVAVVMGVGSNAFPETEQAMRILIERGGSKVSPFFIPSSLPNMPACQIAIQLGLRGSNSTIATACAASSQAIGDAAAMLLRGDAEVVFAGGAEAPICELTLAGFCAMRALSSGYNDDPQRASRPFDAGRDGFVAGEGAAVLVLETLARARERGARIYAELIGYGASADAYHVTAPDPVGQGAARAMLRAMRRAGVGPQQIDYINAHA</sequence>
<dbReference type="InterPro" id="IPR016039">
    <property type="entry name" value="Thiolase-like"/>
</dbReference>
<proteinExistence type="inferred from homology"/>
<dbReference type="InterPro" id="IPR014030">
    <property type="entry name" value="Ketoacyl_synth_N"/>
</dbReference>
<name>A0A6J4IIA6_9CHLR</name>
<organism evidence="4">
    <name type="scientific">uncultured Chloroflexia bacterium</name>
    <dbReference type="NCBI Taxonomy" id="1672391"/>
    <lineage>
        <taxon>Bacteria</taxon>
        <taxon>Bacillati</taxon>
        <taxon>Chloroflexota</taxon>
        <taxon>Chloroflexia</taxon>
        <taxon>environmental samples</taxon>
    </lineage>
</organism>
<dbReference type="InterPro" id="IPR014031">
    <property type="entry name" value="Ketoacyl_synth_C"/>
</dbReference>
<dbReference type="GO" id="GO:0004315">
    <property type="term" value="F:3-oxoacyl-[acyl-carrier-protein] synthase activity"/>
    <property type="evidence" value="ECO:0007669"/>
    <property type="project" value="UniProtKB-EC"/>
</dbReference>
<protein>
    <submittedName>
        <fullName evidence="4">3-oxoacyl-[acyl-carrier-protein] synthase, KASII</fullName>
        <ecNumber evidence="4">2.3.1.179</ecNumber>
    </submittedName>
</protein>
<keyword evidence="4" id="KW-0012">Acyltransferase</keyword>
<keyword evidence="2 4" id="KW-0808">Transferase</keyword>
<dbReference type="PROSITE" id="PS52004">
    <property type="entry name" value="KS3_2"/>
    <property type="match status" value="1"/>
</dbReference>
<dbReference type="PANTHER" id="PTHR11712">
    <property type="entry name" value="POLYKETIDE SYNTHASE-RELATED"/>
    <property type="match status" value="1"/>
</dbReference>
<dbReference type="Pfam" id="PF02801">
    <property type="entry name" value="Ketoacyl-synt_C"/>
    <property type="match status" value="1"/>
</dbReference>
<dbReference type="EMBL" id="CADCTR010000598">
    <property type="protein sequence ID" value="CAA9251268.1"/>
    <property type="molecule type" value="Genomic_DNA"/>
</dbReference>
<dbReference type="GO" id="GO:0005829">
    <property type="term" value="C:cytosol"/>
    <property type="evidence" value="ECO:0007669"/>
    <property type="project" value="TreeGrafter"/>
</dbReference>
<dbReference type="FunFam" id="3.40.47.10:FF:000018">
    <property type="entry name" value="3-oxoacyl-[acyl-carrier-protein] synthase 2"/>
    <property type="match status" value="1"/>
</dbReference>
<comment type="similarity">
    <text evidence="1">Belongs to the thiolase-like superfamily. Beta-ketoacyl-ACP synthases family.</text>
</comment>
<dbReference type="InterPro" id="IPR018201">
    <property type="entry name" value="Ketoacyl_synth_AS"/>
</dbReference>
<dbReference type="Pfam" id="PF00109">
    <property type="entry name" value="ketoacyl-synt"/>
    <property type="match status" value="1"/>
</dbReference>
<dbReference type="Gene3D" id="3.40.47.10">
    <property type="match status" value="2"/>
</dbReference>
<dbReference type="SUPFAM" id="SSF53901">
    <property type="entry name" value="Thiolase-like"/>
    <property type="match status" value="2"/>
</dbReference>
<accession>A0A6J4IIA6</accession>
<evidence type="ECO:0000259" key="3">
    <source>
        <dbReference type="PROSITE" id="PS52004"/>
    </source>
</evidence>
<dbReference type="InterPro" id="IPR020841">
    <property type="entry name" value="PKS_Beta-ketoAc_synthase_dom"/>
</dbReference>
<evidence type="ECO:0000256" key="1">
    <source>
        <dbReference type="ARBA" id="ARBA00008467"/>
    </source>
</evidence>
<dbReference type="CDD" id="cd00834">
    <property type="entry name" value="KAS_I_II"/>
    <property type="match status" value="1"/>
</dbReference>
<evidence type="ECO:0000256" key="2">
    <source>
        <dbReference type="ARBA" id="ARBA00022679"/>
    </source>
</evidence>
<feature type="domain" description="Ketosynthase family 3 (KS3)" evidence="3">
    <location>
        <begin position="57"/>
        <end position="360"/>
    </location>
</feature>
<feature type="non-terminal residue" evidence="4">
    <location>
        <position position="360"/>
    </location>
</feature>
<dbReference type="SMART" id="SM00825">
    <property type="entry name" value="PKS_KS"/>
    <property type="match status" value="1"/>
</dbReference>
<reference evidence="4" key="1">
    <citation type="submission" date="2020-02" db="EMBL/GenBank/DDBJ databases">
        <authorList>
            <person name="Meier V. D."/>
        </authorList>
    </citation>
    <scope>NUCLEOTIDE SEQUENCE</scope>
    <source>
        <strain evidence="4">AVDCRST_MAG93</strain>
    </source>
</reference>
<dbReference type="PANTHER" id="PTHR11712:SF336">
    <property type="entry name" value="3-OXOACYL-[ACYL-CARRIER-PROTEIN] SYNTHASE, MITOCHONDRIAL"/>
    <property type="match status" value="1"/>
</dbReference>
<evidence type="ECO:0000313" key="4">
    <source>
        <dbReference type="EMBL" id="CAA9251268.1"/>
    </source>
</evidence>